<dbReference type="Proteomes" id="UP000078544">
    <property type="component" value="Unassembled WGS sequence"/>
</dbReference>
<feature type="compositionally biased region" description="Low complexity" evidence="1">
    <location>
        <begin position="102"/>
        <end position="111"/>
    </location>
</feature>
<dbReference type="SUPFAM" id="SSF46689">
    <property type="entry name" value="Homeodomain-like"/>
    <property type="match status" value="1"/>
</dbReference>
<evidence type="ECO:0000313" key="4">
    <source>
        <dbReference type="Proteomes" id="UP000078544"/>
    </source>
</evidence>
<feature type="compositionally biased region" description="Basic and acidic residues" evidence="1">
    <location>
        <begin position="292"/>
        <end position="333"/>
    </location>
</feature>
<feature type="compositionally biased region" description="Low complexity" evidence="1">
    <location>
        <begin position="214"/>
        <end position="230"/>
    </location>
</feature>
<dbReference type="GO" id="GO:0001156">
    <property type="term" value="F:TFIIIC-class transcription factor complex binding"/>
    <property type="evidence" value="ECO:0007669"/>
    <property type="project" value="TreeGrafter"/>
</dbReference>
<dbReference type="Pfam" id="PF15963">
    <property type="entry name" value="Myb_DNA-bind_7"/>
    <property type="match status" value="1"/>
</dbReference>
<evidence type="ECO:0000256" key="1">
    <source>
        <dbReference type="SAM" id="MobiDB-lite"/>
    </source>
</evidence>
<reference evidence="3 4" key="1">
    <citation type="journal article" date="2016" name="Genome Biol. Evol.">
        <title>Divergent and convergent evolution of fungal pathogenicity.</title>
        <authorList>
            <person name="Shang Y."/>
            <person name="Xiao G."/>
            <person name="Zheng P."/>
            <person name="Cen K."/>
            <person name="Zhan S."/>
            <person name="Wang C."/>
        </authorList>
    </citation>
    <scope>NUCLEOTIDE SEQUENCE [LARGE SCALE GENOMIC DNA]</scope>
    <source>
        <strain evidence="3 4">RCEF 2490</strain>
    </source>
</reference>
<dbReference type="PANTHER" id="PTHR22929:SF0">
    <property type="entry name" value="TRANSCRIPTION FACTOR TFIIIB COMPONENT B'' HOMOLOG"/>
    <property type="match status" value="1"/>
</dbReference>
<dbReference type="InterPro" id="IPR039467">
    <property type="entry name" value="TFIIIB_B''_Myb"/>
</dbReference>
<evidence type="ECO:0000259" key="2">
    <source>
        <dbReference type="SMART" id="SM00717"/>
    </source>
</evidence>
<dbReference type="InterPro" id="IPR001005">
    <property type="entry name" value="SANT/Myb"/>
</dbReference>
<dbReference type="AlphaFoldDB" id="A0A166V0U1"/>
<dbReference type="PANTHER" id="PTHR22929">
    <property type="entry name" value="RNA POLYMERASE III TRANSCRIPTION INITIATION FACTOR B"/>
    <property type="match status" value="1"/>
</dbReference>
<dbReference type="STRING" id="1081109.A0A166V0U1"/>
<gene>
    <name evidence="3" type="ORF">AAL_00642</name>
</gene>
<comment type="caution">
    <text evidence="3">The sequence shown here is derived from an EMBL/GenBank/DDBJ whole genome shotgun (WGS) entry which is preliminary data.</text>
</comment>
<dbReference type="SMART" id="SM00717">
    <property type="entry name" value="SANT"/>
    <property type="match status" value="1"/>
</dbReference>
<feature type="region of interest" description="Disordered" evidence="1">
    <location>
        <begin position="1"/>
        <end position="370"/>
    </location>
</feature>
<dbReference type="GO" id="GO:0000126">
    <property type="term" value="C:transcription factor TFIIIB complex"/>
    <property type="evidence" value="ECO:0007669"/>
    <property type="project" value="TreeGrafter"/>
</dbReference>
<feature type="region of interest" description="Disordered" evidence="1">
    <location>
        <begin position="542"/>
        <end position="589"/>
    </location>
</feature>
<accession>A0A166V0U1</accession>
<proteinExistence type="predicted"/>
<organism evidence="3 4">
    <name type="scientific">Moelleriella libera RCEF 2490</name>
    <dbReference type="NCBI Taxonomy" id="1081109"/>
    <lineage>
        <taxon>Eukaryota</taxon>
        <taxon>Fungi</taxon>
        <taxon>Dikarya</taxon>
        <taxon>Ascomycota</taxon>
        <taxon>Pezizomycotina</taxon>
        <taxon>Sordariomycetes</taxon>
        <taxon>Hypocreomycetidae</taxon>
        <taxon>Hypocreales</taxon>
        <taxon>Clavicipitaceae</taxon>
        <taxon>Moelleriella</taxon>
    </lineage>
</organism>
<name>A0A166V0U1_9HYPO</name>
<dbReference type="GO" id="GO:0070898">
    <property type="term" value="P:RNA polymerase III preinitiation complex assembly"/>
    <property type="evidence" value="ECO:0007669"/>
    <property type="project" value="TreeGrafter"/>
</dbReference>
<evidence type="ECO:0000313" key="3">
    <source>
        <dbReference type="EMBL" id="OAA33177.1"/>
    </source>
</evidence>
<dbReference type="EMBL" id="AZGY01000001">
    <property type="protein sequence ID" value="OAA33177.1"/>
    <property type="molecule type" value="Genomic_DNA"/>
</dbReference>
<dbReference type="InterPro" id="IPR009057">
    <property type="entry name" value="Homeodomain-like_sf"/>
</dbReference>
<protein>
    <submittedName>
        <fullName evidence="3">Transcription factor tfiiib component</fullName>
    </submittedName>
</protein>
<dbReference type="CDD" id="cd00167">
    <property type="entry name" value="SANT"/>
    <property type="match status" value="1"/>
</dbReference>
<feature type="compositionally biased region" description="Basic residues" evidence="1">
    <location>
        <begin position="560"/>
        <end position="571"/>
    </location>
</feature>
<feature type="compositionally biased region" description="Polar residues" evidence="1">
    <location>
        <begin position="67"/>
        <end position="86"/>
    </location>
</feature>
<dbReference type="OrthoDB" id="272624at2759"/>
<feature type="domain" description="Myb-like" evidence="2">
    <location>
        <begin position="430"/>
        <end position="478"/>
    </location>
</feature>
<keyword evidence="4" id="KW-1185">Reference proteome</keyword>
<sequence>MSSMFKKKGGLAFKPKAPTARSRPAGAHAKPTPPPPPPPPPPPAPPSSKPSSEPVTISNDQTDHSDGQVTIRGSHQETSVDTGSSRGQEEELPVAPRRTTRRASQTRQAETSSVPEDVAEPGQATVESSAEVEPPPPTPPSRPRTRRQSAAAKAPPKLSIETISEEATQPEDAATAADDSQPDHTTSSVPTAALAEEPNVPLRAPKPTPRRADAGTTATTEAATTGIAEEQASKPKKRKRGTAAASGNNSARALAPKKRTASTPNIGRSRSSSRRARSATPPGAESQVVDLQKLKMSDLTKDLRIGKKFSRHDELRERERKARLKAKLEKDGGSETLSAEAETPSSVEAKSGTPQQPSEPQPQTAPAATTGPQFRIVDGQIVVDQNSLVMDRHARAAAAQANSNMETIEENDFTRLITSSSFMNTSKLKGPNIWTPPETELFYRALRMFGTDFQMISGMFPSKQRRHVKLKFNREERLNPALVSAAVTGEKTIKMDIDEYRALTGAEFESVETIEAEQRKIQERYEAERQRIADEQAEIMRKKREELFADDQPDDGGSKKGGRRKGKRKGKQAVTYGMNGQPIAAAVTE</sequence>
<feature type="compositionally biased region" description="Pro residues" evidence="1">
    <location>
        <begin position="31"/>
        <end position="48"/>
    </location>
</feature>
<feature type="compositionally biased region" description="Low complexity" evidence="1">
    <location>
        <begin position="351"/>
        <end position="370"/>
    </location>
</feature>
<dbReference type="Gene3D" id="1.20.58.1880">
    <property type="match status" value="1"/>
</dbReference>
<feature type="compositionally biased region" description="Pro residues" evidence="1">
    <location>
        <begin position="133"/>
        <end position="142"/>
    </location>
</feature>